<name>A0A0A9FE99_ARUDO</name>
<organism evidence="1">
    <name type="scientific">Arundo donax</name>
    <name type="common">Giant reed</name>
    <name type="synonym">Donax arundinaceus</name>
    <dbReference type="NCBI Taxonomy" id="35708"/>
    <lineage>
        <taxon>Eukaryota</taxon>
        <taxon>Viridiplantae</taxon>
        <taxon>Streptophyta</taxon>
        <taxon>Embryophyta</taxon>
        <taxon>Tracheophyta</taxon>
        <taxon>Spermatophyta</taxon>
        <taxon>Magnoliopsida</taxon>
        <taxon>Liliopsida</taxon>
        <taxon>Poales</taxon>
        <taxon>Poaceae</taxon>
        <taxon>PACMAD clade</taxon>
        <taxon>Arundinoideae</taxon>
        <taxon>Arundineae</taxon>
        <taxon>Arundo</taxon>
    </lineage>
</organism>
<dbReference type="EMBL" id="GBRH01189435">
    <property type="protein sequence ID" value="JAE08461.1"/>
    <property type="molecule type" value="Transcribed_RNA"/>
</dbReference>
<accession>A0A0A9FE99</accession>
<protein>
    <submittedName>
        <fullName evidence="1">Uncharacterized protein</fullName>
    </submittedName>
</protein>
<dbReference type="AlphaFoldDB" id="A0A0A9FE99"/>
<evidence type="ECO:0000313" key="1">
    <source>
        <dbReference type="EMBL" id="JAE08461.1"/>
    </source>
</evidence>
<sequence length="16" mass="1822">MSDTTYFVAYVGLQNI</sequence>
<reference evidence="1" key="2">
    <citation type="journal article" date="2015" name="Data Brief">
        <title>Shoot transcriptome of the giant reed, Arundo donax.</title>
        <authorList>
            <person name="Barrero R.A."/>
            <person name="Guerrero F.D."/>
            <person name="Moolhuijzen P."/>
            <person name="Goolsby J.A."/>
            <person name="Tidwell J."/>
            <person name="Bellgard S.E."/>
            <person name="Bellgard M.I."/>
        </authorList>
    </citation>
    <scope>NUCLEOTIDE SEQUENCE</scope>
    <source>
        <tissue evidence="1">Shoot tissue taken approximately 20 cm above the soil surface</tissue>
    </source>
</reference>
<reference evidence="1" key="1">
    <citation type="submission" date="2014-09" db="EMBL/GenBank/DDBJ databases">
        <authorList>
            <person name="Magalhaes I.L.F."/>
            <person name="Oliveira U."/>
            <person name="Santos F.R."/>
            <person name="Vidigal T.H.D.A."/>
            <person name="Brescovit A.D."/>
            <person name="Santos A.J."/>
        </authorList>
    </citation>
    <scope>NUCLEOTIDE SEQUENCE</scope>
    <source>
        <tissue evidence="1">Shoot tissue taken approximately 20 cm above the soil surface</tissue>
    </source>
</reference>
<proteinExistence type="predicted"/>